<dbReference type="Proteomes" id="UP001652740">
    <property type="component" value="Unplaced"/>
</dbReference>
<keyword evidence="1" id="KW-1185">Reference proteome</keyword>
<evidence type="ECO:0000313" key="1">
    <source>
        <dbReference type="Proteomes" id="UP001652740"/>
    </source>
</evidence>
<dbReference type="RefSeq" id="XP_052754351.1">
    <property type="nucleotide sequence ID" value="XM_052898391.1"/>
</dbReference>
<proteinExistence type="predicted"/>
<name>A0ABM3MSK7_GALME</name>
<evidence type="ECO:0000313" key="2">
    <source>
        <dbReference type="RefSeq" id="XP_052754351.1"/>
    </source>
</evidence>
<organism evidence="1 2">
    <name type="scientific">Galleria mellonella</name>
    <name type="common">Greater wax moth</name>
    <dbReference type="NCBI Taxonomy" id="7137"/>
    <lineage>
        <taxon>Eukaryota</taxon>
        <taxon>Metazoa</taxon>
        <taxon>Ecdysozoa</taxon>
        <taxon>Arthropoda</taxon>
        <taxon>Hexapoda</taxon>
        <taxon>Insecta</taxon>
        <taxon>Pterygota</taxon>
        <taxon>Neoptera</taxon>
        <taxon>Endopterygota</taxon>
        <taxon>Lepidoptera</taxon>
        <taxon>Glossata</taxon>
        <taxon>Ditrysia</taxon>
        <taxon>Pyraloidea</taxon>
        <taxon>Pyralidae</taxon>
        <taxon>Galleriinae</taxon>
        <taxon>Galleria</taxon>
    </lineage>
</organism>
<sequence length="151" mass="17738">MFFEKPVLNTEKFYTSTDLLKYVESILRYSRLNERRRVYRSNYSWLASRSFCEPLTRNELDKFKYVVHKLTSENCAVVAVKLQSITEEETSTAAILSAFEKLLEEQYNIQLMESNVKRAKETTIIGKRKMNRVCPELLPPGRRPTVSFILN</sequence>
<dbReference type="GeneID" id="113515372"/>
<protein>
    <submittedName>
        <fullName evidence="2">Uncharacterized protein LOC113515372</fullName>
    </submittedName>
</protein>
<accession>A0ABM3MSK7</accession>
<reference evidence="2" key="1">
    <citation type="submission" date="2025-08" db="UniProtKB">
        <authorList>
            <consortium name="RefSeq"/>
        </authorList>
    </citation>
    <scope>IDENTIFICATION</scope>
    <source>
        <tissue evidence="2">Whole larvae</tissue>
    </source>
</reference>
<gene>
    <name evidence="2" type="primary">LOC113515372</name>
</gene>